<evidence type="ECO:0000313" key="1">
    <source>
        <dbReference type="EMBL" id="XDQ68168.1"/>
    </source>
</evidence>
<reference evidence="1" key="1">
    <citation type="submission" date="2024-07" db="EMBL/GenBank/DDBJ databases">
        <authorList>
            <person name="Yu S.T."/>
        </authorList>
    </citation>
    <scope>NUCLEOTIDE SEQUENCE</scope>
    <source>
        <strain evidence="1">R35</strain>
    </source>
</reference>
<proteinExistence type="predicted"/>
<dbReference type="EMBL" id="CP163440">
    <property type="protein sequence ID" value="XDQ68168.1"/>
    <property type="molecule type" value="Genomic_DNA"/>
</dbReference>
<gene>
    <name evidence="1" type="ORF">AB5J50_49095</name>
</gene>
<dbReference type="AlphaFoldDB" id="A0AB39SPC6"/>
<dbReference type="RefSeq" id="WP_369264996.1">
    <property type="nucleotide sequence ID" value="NZ_CP163440.1"/>
</dbReference>
<organism evidence="1">
    <name type="scientific">Streptomyces sp. R35</name>
    <dbReference type="NCBI Taxonomy" id="3238630"/>
    <lineage>
        <taxon>Bacteria</taxon>
        <taxon>Bacillati</taxon>
        <taxon>Actinomycetota</taxon>
        <taxon>Actinomycetes</taxon>
        <taxon>Kitasatosporales</taxon>
        <taxon>Streptomycetaceae</taxon>
        <taxon>Streptomyces</taxon>
    </lineage>
</organism>
<name>A0AB39SPC6_9ACTN</name>
<protein>
    <submittedName>
        <fullName evidence="1">Uncharacterized protein</fullName>
    </submittedName>
</protein>
<accession>A0AB39SPC6</accession>
<sequence length="57" mass="6230">MSYPYAVRSPRMFRTRSFVAGVSADEDAGVREHVQEAVVKGVEGVEVAVGARQMKFA</sequence>